<evidence type="ECO:0000313" key="1">
    <source>
        <dbReference type="EMBL" id="AIM51097.1"/>
    </source>
</evidence>
<dbReference type="EMBL" id="KM233454">
    <property type="protein sequence ID" value="AIM51097.1"/>
    <property type="molecule type" value="Genomic_DNA"/>
</dbReference>
<dbReference type="Proteomes" id="UP000029346">
    <property type="component" value="Segment"/>
</dbReference>
<protein>
    <submittedName>
        <fullName evidence="1">Uncharacterized protein</fullName>
    </submittedName>
</protein>
<proteinExistence type="predicted"/>
<accession>A0A088FWA1</accession>
<sequence length="60" mass="6843">MRTATAVFTAPHDATPEAIAYAEQQAIQELRRIGAFGEVYRERVEKHPEGLKFVYSAKEY</sequence>
<reference evidence="1 2" key="1">
    <citation type="submission" date="2014-07" db="EMBL/GenBank/DDBJ databases">
        <authorList>
            <person name="Barna A.M."/>
            <person name="Butterbrodt E.W."/>
            <person name="Cole K.D."/>
            <person name="Kelling B.L."/>
            <person name="Kponou M.-M.Y."/>
            <person name="Mack M.A."/>
            <person name="Mohn T.C."/>
            <person name="Neisius C."/>
            <person name="Nolting E.C."/>
            <person name="Pumper S.J."/>
            <person name="Schmidt M.E."/>
            <person name="Sirek E."/>
            <person name="Sorge E.L."/>
            <person name="Wilson R.K."/>
            <person name="Bonilla J.A."/>
            <person name="Klyczek K."/>
            <person name="Mogen K.L."/>
            <person name="Serrano M.G."/>
            <person name="Buck G."/>
            <person name="Lee V."/>
            <person name="Wang Y."/>
            <person name="Carvalho R."/>
            <person name="Voegtly L."/>
            <person name="Shi R."/>
            <person name="Duckworth R."/>
            <person name="Johnson A."/>
            <person name="Loviza R."/>
            <person name="Walstead R."/>
            <person name="Shah Z."/>
            <person name="Kiflezghi M."/>
            <person name="Wade K."/>
            <person name="Anders K.R."/>
            <person name="Braun M.A."/>
            <person name="Delesalle V.A."/>
            <person name="Hughes L.E."/>
            <person name="Ware V.C."/>
            <person name="Bradley K.W."/>
            <person name="Barker L.P."/>
            <person name="Asai D.J."/>
            <person name="Bowman C.A."/>
            <person name="Russell D.A."/>
            <person name="Pope W.H."/>
            <person name="Jacobs-Sera D."/>
            <person name="Hendrix R.W."/>
            <person name="Hatfull G.F."/>
        </authorList>
    </citation>
    <scope>NUCLEOTIDE SEQUENCE [LARGE SCALE GENOMIC DNA]</scope>
</reference>
<dbReference type="RefSeq" id="YP_009198472.1">
    <property type="nucleotide sequence ID" value="NC_028798.1"/>
</dbReference>
<dbReference type="GeneID" id="26625542"/>
<organism evidence="1 2">
    <name type="scientific">Mycobacterium phage MarQuardt</name>
    <dbReference type="NCBI Taxonomy" id="1527516"/>
    <lineage>
        <taxon>Viruses</taxon>
        <taxon>Duplodnaviria</taxon>
        <taxon>Heunggongvirae</taxon>
        <taxon>Uroviricota</taxon>
        <taxon>Caudoviricetes</taxon>
        <taxon>Microwolfvirus</taxon>
        <taxon>Microwolfvirus JHC117</taxon>
    </lineage>
</organism>
<dbReference type="OrthoDB" id="26949at10239"/>
<gene>
    <name evidence="1" type="ORF">PBI_MARQUARDT_47</name>
</gene>
<name>A0A088FWA1_9CAUD</name>
<evidence type="ECO:0000313" key="2">
    <source>
        <dbReference type="Proteomes" id="UP000029346"/>
    </source>
</evidence>
<dbReference type="KEGG" id="vg:26625542"/>